<name>A0A9Q1KQM7_9CARY</name>
<proteinExistence type="predicted"/>
<evidence type="ECO:0000313" key="1">
    <source>
        <dbReference type="EMBL" id="KAJ8446927.1"/>
    </source>
</evidence>
<evidence type="ECO:0000313" key="2">
    <source>
        <dbReference type="Proteomes" id="UP001153076"/>
    </source>
</evidence>
<accession>A0A9Q1KQM7</accession>
<dbReference type="OrthoDB" id="913291at2759"/>
<dbReference type="AlphaFoldDB" id="A0A9Q1KQM7"/>
<sequence length="158" mass="18360">MIPDLEEEEAKHIGENIFESRVLINMNPALINIPDDFKDDTERIIVPLNNLLQLIKKGGSLFNRFFTGVAKRPSLRPLNYKDWRLVPQYFRGRIVMFIRGKFLLPDGYVKEDTTKEALYTLEKSKRLPAVGNQMWVGLVDYFLSEKFQFKDVGSKCAM</sequence>
<organism evidence="1 2">
    <name type="scientific">Carnegiea gigantea</name>
    <dbReference type="NCBI Taxonomy" id="171969"/>
    <lineage>
        <taxon>Eukaryota</taxon>
        <taxon>Viridiplantae</taxon>
        <taxon>Streptophyta</taxon>
        <taxon>Embryophyta</taxon>
        <taxon>Tracheophyta</taxon>
        <taxon>Spermatophyta</taxon>
        <taxon>Magnoliopsida</taxon>
        <taxon>eudicotyledons</taxon>
        <taxon>Gunneridae</taxon>
        <taxon>Pentapetalae</taxon>
        <taxon>Caryophyllales</taxon>
        <taxon>Cactineae</taxon>
        <taxon>Cactaceae</taxon>
        <taxon>Cactoideae</taxon>
        <taxon>Echinocereeae</taxon>
        <taxon>Carnegiea</taxon>
    </lineage>
</organism>
<comment type="caution">
    <text evidence="1">The sequence shown here is derived from an EMBL/GenBank/DDBJ whole genome shotgun (WGS) entry which is preliminary data.</text>
</comment>
<reference evidence="1" key="1">
    <citation type="submission" date="2022-04" db="EMBL/GenBank/DDBJ databases">
        <title>Carnegiea gigantea Genome sequencing and assembly v2.</title>
        <authorList>
            <person name="Copetti D."/>
            <person name="Sanderson M.J."/>
            <person name="Burquez A."/>
            <person name="Wojciechowski M.F."/>
        </authorList>
    </citation>
    <scope>NUCLEOTIDE SEQUENCE</scope>
    <source>
        <strain evidence="1">SGP5-SGP5p</strain>
        <tissue evidence="1">Aerial part</tissue>
    </source>
</reference>
<keyword evidence="2" id="KW-1185">Reference proteome</keyword>
<protein>
    <submittedName>
        <fullName evidence="1">Uncharacterized protein</fullName>
    </submittedName>
</protein>
<gene>
    <name evidence="1" type="ORF">Cgig2_016469</name>
</gene>
<dbReference type="Proteomes" id="UP001153076">
    <property type="component" value="Unassembled WGS sequence"/>
</dbReference>
<dbReference type="EMBL" id="JAKOGI010000046">
    <property type="protein sequence ID" value="KAJ8446927.1"/>
    <property type="molecule type" value="Genomic_DNA"/>
</dbReference>